<evidence type="ECO:0000313" key="2">
    <source>
        <dbReference type="Proteomes" id="UP000198211"/>
    </source>
</evidence>
<protein>
    <submittedName>
        <fullName evidence="1">Polyprotein</fullName>
    </submittedName>
</protein>
<dbReference type="PANTHER" id="PTHR11439">
    <property type="entry name" value="GAG-POL-RELATED RETROTRANSPOSON"/>
    <property type="match status" value="1"/>
</dbReference>
<sequence>MLEKFGLASAKTVRSPQFHNEPTLPIEKNPKLINDSALSYQEMVGSLQYLVHCIRPDLANTVRTLGRYGSVFTKANFRQAQRVMRYLGDTKHFGLVYRFEDVDQSCMLLDAFADADHAGCPDTSKSVTGWALRLNGKVWYCQSKKQSTVADDSCASELITAHKCTKEIKWAQKMLRDLGIQQ</sequence>
<dbReference type="PANTHER" id="PTHR11439:SF467">
    <property type="entry name" value="INTEGRASE CATALYTIC DOMAIN-CONTAINING PROTEIN"/>
    <property type="match status" value="1"/>
</dbReference>
<dbReference type="AlphaFoldDB" id="A0A225WJK0"/>
<dbReference type="OrthoDB" id="118260at2759"/>
<accession>A0A225WJK0</accession>
<dbReference type="EMBL" id="NBNE01000675">
    <property type="protein sequence ID" value="OWZ17901.1"/>
    <property type="molecule type" value="Genomic_DNA"/>
</dbReference>
<gene>
    <name evidence="1" type="ORF">PHMEG_0008093</name>
</gene>
<comment type="caution">
    <text evidence="1">The sequence shown here is derived from an EMBL/GenBank/DDBJ whole genome shotgun (WGS) entry which is preliminary data.</text>
</comment>
<dbReference type="Proteomes" id="UP000198211">
    <property type="component" value="Unassembled WGS sequence"/>
</dbReference>
<name>A0A225WJK0_9STRA</name>
<evidence type="ECO:0000313" key="1">
    <source>
        <dbReference type="EMBL" id="OWZ17901.1"/>
    </source>
</evidence>
<reference evidence="2" key="1">
    <citation type="submission" date="2017-03" db="EMBL/GenBank/DDBJ databases">
        <title>Phytopthora megakarya and P. palmivora, two closely related causual agents of cacao black pod achieved similar genome size and gene model numbers by different mechanisms.</title>
        <authorList>
            <person name="Ali S."/>
            <person name="Shao J."/>
            <person name="Larry D.J."/>
            <person name="Kronmiller B."/>
            <person name="Shen D."/>
            <person name="Strem M.D."/>
            <person name="Melnick R.L."/>
            <person name="Guiltinan M.J."/>
            <person name="Tyler B.M."/>
            <person name="Meinhardt L.W."/>
            <person name="Bailey B.A."/>
        </authorList>
    </citation>
    <scope>NUCLEOTIDE SEQUENCE [LARGE SCALE GENOMIC DNA]</scope>
    <source>
        <strain evidence="2">zdho120</strain>
    </source>
</reference>
<organism evidence="1 2">
    <name type="scientific">Phytophthora megakarya</name>
    <dbReference type="NCBI Taxonomy" id="4795"/>
    <lineage>
        <taxon>Eukaryota</taxon>
        <taxon>Sar</taxon>
        <taxon>Stramenopiles</taxon>
        <taxon>Oomycota</taxon>
        <taxon>Peronosporomycetes</taxon>
        <taxon>Peronosporales</taxon>
        <taxon>Peronosporaceae</taxon>
        <taxon>Phytophthora</taxon>
    </lineage>
</organism>
<dbReference type="CDD" id="cd09272">
    <property type="entry name" value="RNase_HI_RT_Ty1"/>
    <property type="match status" value="1"/>
</dbReference>
<dbReference type="STRING" id="4795.A0A225WJK0"/>
<keyword evidence="2" id="KW-1185">Reference proteome</keyword>
<proteinExistence type="predicted"/>